<organism evidence="1 2">
    <name type="scientific">Actinacidiphila yanglinensis</name>
    <dbReference type="NCBI Taxonomy" id="310779"/>
    <lineage>
        <taxon>Bacteria</taxon>
        <taxon>Bacillati</taxon>
        <taxon>Actinomycetota</taxon>
        <taxon>Actinomycetes</taxon>
        <taxon>Kitasatosporales</taxon>
        <taxon>Streptomycetaceae</taxon>
        <taxon>Actinacidiphila</taxon>
    </lineage>
</organism>
<accession>A0A1H6DMF1</accession>
<keyword evidence="2" id="KW-1185">Reference proteome</keyword>
<dbReference type="Proteomes" id="UP000236754">
    <property type="component" value="Unassembled WGS sequence"/>
</dbReference>
<name>A0A1H6DMF1_9ACTN</name>
<evidence type="ECO:0000313" key="1">
    <source>
        <dbReference type="EMBL" id="SEG85876.1"/>
    </source>
</evidence>
<proteinExistence type="predicted"/>
<evidence type="ECO:0000313" key="2">
    <source>
        <dbReference type="Proteomes" id="UP000236754"/>
    </source>
</evidence>
<protein>
    <submittedName>
        <fullName evidence="1">Uncharacterized protein</fullName>
    </submittedName>
</protein>
<gene>
    <name evidence="1" type="ORF">SAMN05216223_116156</name>
</gene>
<sequence length="43" mass="5080">MGWAEMHTANVPRTERFGRWRDLLMQNLAPTHVASEHREDFQG</sequence>
<reference evidence="1 2" key="1">
    <citation type="submission" date="2016-10" db="EMBL/GenBank/DDBJ databases">
        <authorList>
            <person name="de Groot N.N."/>
        </authorList>
    </citation>
    <scope>NUCLEOTIDE SEQUENCE [LARGE SCALE GENOMIC DNA]</scope>
    <source>
        <strain evidence="1 2">CGMCC 4.2023</strain>
    </source>
</reference>
<dbReference type="EMBL" id="FNVU01000016">
    <property type="protein sequence ID" value="SEG85876.1"/>
    <property type="molecule type" value="Genomic_DNA"/>
</dbReference>
<dbReference type="AlphaFoldDB" id="A0A1H6DMF1"/>